<sequence length="49" mass="5643">MNNSDKETLVLPKISQYQKNHAREIAQKLETVNDKLKAKTSHLVPPERT</sequence>
<dbReference type="HOGENOM" id="CLU_3298515_0_0_6"/>
<dbReference type="Proteomes" id="UP000016714">
    <property type="component" value="Chromosome 1"/>
</dbReference>
<accession>A0A2I3C598</accession>
<name>A0A2I3C598_VIBAX</name>
<dbReference type="AlphaFoldDB" id="A0A2I3C598"/>
<organism evidence="1 2">
    <name type="scientific">Vibrio alginolyticus (strain ATCC 17749 / DSM 2171 / NBRC 15630 / NCIMB 1903 / NCTC 12160 / XII-53)</name>
    <dbReference type="NCBI Taxonomy" id="1219076"/>
    <lineage>
        <taxon>Bacteria</taxon>
        <taxon>Pseudomonadati</taxon>
        <taxon>Pseudomonadota</taxon>
        <taxon>Gammaproteobacteria</taxon>
        <taxon>Vibrionales</taxon>
        <taxon>Vibrionaceae</taxon>
        <taxon>Vibrio</taxon>
    </lineage>
</organism>
<evidence type="ECO:0000313" key="2">
    <source>
        <dbReference type="Proteomes" id="UP000016714"/>
    </source>
</evidence>
<dbReference type="EMBL" id="CP006718">
    <property type="protein sequence ID" value="AGV16715.1"/>
    <property type="molecule type" value="Genomic_DNA"/>
</dbReference>
<gene>
    <name evidence="1" type="ORF">N646_0882</name>
</gene>
<protein>
    <submittedName>
        <fullName evidence="1">Uncharacterized protein</fullName>
    </submittedName>
</protein>
<dbReference type="KEGG" id="vag:N646_0882"/>
<proteinExistence type="predicted"/>
<reference evidence="1 2" key="1">
    <citation type="journal article" date="2015" name="Genome Announc.">
        <title>Complete genome sequence of Vibrio alginolyticus ATCC 17749.</title>
        <authorList>
            <person name="Liu X.F."/>
            <person name="Cao Y."/>
            <person name="Zhang H.L."/>
            <person name="Chen Y.J."/>
            <person name="Hu C.J."/>
        </authorList>
    </citation>
    <scope>NUCLEOTIDE SEQUENCE [LARGE SCALE GENOMIC DNA]</scope>
    <source>
        <strain evidence="2">ATCC 17749 / DSM 2171 / NBRC 15630 / NCIMB 1903 / NCTC 12160 / XII-53</strain>
    </source>
</reference>
<evidence type="ECO:0000313" key="1">
    <source>
        <dbReference type="EMBL" id="AGV16715.1"/>
    </source>
</evidence>